<feature type="transmembrane region" description="Helical" evidence="1">
    <location>
        <begin position="129"/>
        <end position="150"/>
    </location>
</feature>
<keyword evidence="1" id="KW-1133">Transmembrane helix</keyword>
<evidence type="ECO:0000313" key="3">
    <source>
        <dbReference type="Proteomes" id="UP001295423"/>
    </source>
</evidence>
<proteinExistence type="predicted"/>
<accession>A0AAD2CKN1</accession>
<name>A0AAD2CKN1_9STRA</name>
<evidence type="ECO:0000256" key="1">
    <source>
        <dbReference type="SAM" id="Phobius"/>
    </source>
</evidence>
<evidence type="ECO:0000313" key="2">
    <source>
        <dbReference type="EMBL" id="CAJ1902929.1"/>
    </source>
</evidence>
<dbReference type="Proteomes" id="UP001295423">
    <property type="component" value="Unassembled WGS sequence"/>
</dbReference>
<sequence length="263" mass="29828">MTQTTFCGEEISSRRGFLASVWFLANVVTAISFVIAFSYVMSSYRNNKDAYSDYQDYNQDGNREGEEEEFNPTIVVTSRALAFCATWTAVFSALLSLFGTVLLGWQSPMSGQYYTCCSSSVHRTTPLGLGSFIGALLMLSNMTLTCSVLFGEFEIRESRDEEERNRNYNYNYEEKEWEQRATMAFSYLCMVLTVIYFGFAALTFSFASGVMEETDEDEREEVMLSARNNTANHHFAGYNGYIGERLDFGRPRSDFTPPGRTLA</sequence>
<feature type="transmembrane region" description="Helical" evidence="1">
    <location>
        <begin position="80"/>
        <end position="105"/>
    </location>
</feature>
<feature type="transmembrane region" description="Helical" evidence="1">
    <location>
        <begin position="185"/>
        <end position="207"/>
    </location>
</feature>
<keyword evidence="1" id="KW-0472">Membrane</keyword>
<protein>
    <submittedName>
        <fullName evidence="2">Uncharacterized protein</fullName>
    </submittedName>
</protein>
<keyword evidence="3" id="KW-1185">Reference proteome</keyword>
<comment type="caution">
    <text evidence="2">The sequence shown here is derived from an EMBL/GenBank/DDBJ whole genome shotgun (WGS) entry which is preliminary data.</text>
</comment>
<organism evidence="2 3">
    <name type="scientific">Cylindrotheca closterium</name>
    <dbReference type="NCBI Taxonomy" id="2856"/>
    <lineage>
        <taxon>Eukaryota</taxon>
        <taxon>Sar</taxon>
        <taxon>Stramenopiles</taxon>
        <taxon>Ochrophyta</taxon>
        <taxon>Bacillariophyta</taxon>
        <taxon>Bacillariophyceae</taxon>
        <taxon>Bacillariophycidae</taxon>
        <taxon>Bacillariales</taxon>
        <taxon>Bacillariaceae</taxon>
        <taxon>Cylindrotheca</taxon>
    </lineage>
</organism>
<dbReference type="EMBL" id="CAKOGP040000001">
    <property type="protein sequence ID" value="CAJ1902929.1"/>
    <property type="molecule type" value="Genomic_DNA"/>
</dbReference>
<feature type="transmembrane region" description="Helical" evidence="1">
    <location>
        <begin position="20"/>
        <end position="40"/>
    </location>
</feature>
<dbReference type="AlphaFoldDB" id="A0AAD2CKN1"/>
<gene>
    <name evidence="2" type="ORF">CYCCA115_LOCUS364</name>
</gene>
<keyword evidence="1" id="KW-0812">Transmembrane</keyword>
<reference evidence="2" key="1">
    <citation type="submission" date="2023-08" db="EMBL/GenBank/DDBJ databases">
        <authorList>
            <person name="Audoor S."/>
            <person name="Bilcke G."/>
        </authorList>
    </citation>
    <scope>NUCLEOTIDE SEQUENCE</scope>
</reference>